<dbReference type="Gramene" id="TraesCS7A03G0879700.1">
    <property type="protein sequence ID" value="TraesCS7A03G0879700.1.CDS1"/>
    <property type="gene ID" value="TraesCS7A03G0879700"/>
</dbReference>
<proteinExistence type="predicted"/>
<organism evidence="1">
    <name type="scientific">Triticum aestivum</name>
    <name type="common">Wheat</name>
    <dbReference type="NCBI Taxonomy" id="4565"/>
    <lineage>
        <taxon>Eukaryota</taxon>
        <taxon>Viridiplantae</taxon>
        <taxon>Streptophyta</taxon>
        <taxon>Embryophyta</taxon>
        <taxon>Tracheophyta</taxon>
        <taxon>Spermatophyta</taxon>
        <taxon>Magnoliopsida</taxon>
        <taxon>Liliopsida</taxon>
        <taxon>Poales</taxon>
        <taxon>Poaceae</taxon>
        <taxon>BOP clade</taxon>
        <taxon>Pooideae</taxon>
        <taxon>Triticodae</taxon>
        <taxon>Triticeae</taxon>
        <taxon>Triticinae</taxon>
        <taxon>Triticum</taxon>
    </lineage>
</organism>
<accession>A0A3B6RI46</accession>
<dbReference type="Proteomes" id="UP000019116">
    <property type="component" value="Chromosome 7A"/>
</dbReference>
<dbReference type="PANTHER" id="PTHR36478">
    <property type="entry name" value="OS04G0614237 PROTEIN-RELATED"/>
    <property type="match status" value="1"/>
</dbReference>
<evidence type="ECO:0000313" key="1">
    <source>
        <dbReference type="EnsemblPlants" id="TraesCS7A02G359200.1.cds1"/>
    </source>
</evidence>
<dbReference type="Gramene" id="TraesCS7A02G359200.1">
    <property type="protein sequence ID" value="TraesCS7A02G359200.1.cds1"/>
    <property type="gene ID" value="TraesCS7A02G359200"/>
</dbReference>
<evidence type="ECO:0008006" key="3">
    <source>
        <dbReference type="Google" id="ProtNLM"/>
    </source>
</evidence>
<reference evidence="1" key="2">
    <citation type="submission" date="2018-10" db="UniProtKB">
        <authorList>
            <consortium name="EnsemblPlants"/>
        </authorList>
    </citation>
    <scope>IDENTIFICATION</scope>
</reference>
<keyword evidence="2" id="KW-1185">Reference proteome</keyword>
<dbReference type="EnsemblPlants" id="TraesCS7A02G359200.1">
    <property type="protein sequence ID" value="TraesCS7A02G359200.1.cds1"/>
    <property type="gene ID" value="TraesCS7A02G359200"/>
</dbReference>
<evidence type="ECO:0000313" key="2">
    <source>
        <dbReference type="Proteomes" id="UP000019116"/>
    </source>
</evidence>
<dbReference type="PANTHER" id="PTHR36478:SF13">
    <property type="entry name" value="LISH DOMAIN-CONTAINING PROTEIN"/>
    <property type="match status" value="1"/>
</dbReference>
<reference evidence="1" key="1">
    <citation type="submission" date="2018-08" db="EMBL/GenBank/DDBJ databases">
        <authorList>
            <person name="Rossello M."/>
        </authorList>
    </citation>
    <scope>NUCLEOTIDE SEQUENCE [LARGE SCALE GENOMIC DNA]</scope>
    <source>
        <strain evidence="1">cv. Chinese Spring</strain>
    </source>
</reference>
<name>A0A3B6RI46_WHEAT</name>
<dbReference type="SMR" id="A0A3B6RI46"/>
<dbReference type="AlphaFoldDB" id="A0A3B6RI46"/>
<protein>
    <recommendedName>
        <fullName evidence="3">LisH domain-containing protein</fullName>
    </recommendedName>
</protein>
<dbReference type="Gramene" id="TraesWEE_scaffold_021188_01G000300.1">
    <property type="protein sequence ID" value="TraesWEE_scaffold_021188_01G000300.1"/>
    <property type="gene ID" value="TraesWEE_scaffold_021188_01G000300"/>
</dbReference>
<sequence>MMHTPRKGSWNQYHPAGPFFLLSIGPLDLEKRRGSGWPWTGSRMRRLLAFLKSRKLHRAAYALEKEARLKLDLPHLHDLFAKGRWRAADEYVTAFMSGKESTTPSASATLFVVRFERLVRALRRGDEAWALRYFRRSVRPLLRSHPDEAAARAECERAIMDRDSLRRNYPDDAAYREQRLIEFYRRVYQNEHISRSFNDIFDYNPRFMRGTAAIGLRRHARRTRRPPRPAA</sequence>